<sequence length="352" mass="40059">MSQDVDLIHDGPGKSGCVDVIGFLDSGVVESTPLSLILTLASPKTETKRRGILPNQRHCLIENCSSSRAVEYCHYVPKSFAFKDELMSNIEWHWNMKYYNLNLNSSHNIFCGKRVGVALRRLFNKHDYLLLPETDIIDRYHNTLTFDGIAWVAKRELFPIIPMTKIAIHRQNRIPPPGTVLGPTDFITHVFPFVNLPLFQSHLHPRFVILEAGRKMVTEPQTQNAITAHPILAKVLQLYLAWTCAPPPEAKIDESYHRLSGDDDSKCSNDDDTDTNAGRLQSGWKRKREGRGGSFILDTSGLEKYKRTAHGEPERRERNKSIRLSAKTLIEHEQTFDLIMKKNGHLTSFKFG</sequence>
<dbReference type="Proteomes" id="UP001050691">
    <property type="component" value="Unassembled WGS sequence"/>
</dbReference>
<proteinExistence type="predicted"/>
<reference evidence="2" key="1">
    <citation type="submission" date="2021-10" db="EMBL/GenBank/DDBJ databases">
        <title>De novo Genome Assembly of Clathrus columnatus (Basidiomycota, Fungi) Using Illumina and Nanopore Sequence Data.</title>
        <authorList>
            <person name="Ogiso-Tanaka E."/>
            <person name="Itagaki H."/>
            <person name="Hosoya T."/>
            <person name="Hosaka K."/>
        </authorList>
    </citation>
    <scope>NUCLEOTIDE SEQUENCE</scope>
    <source>
        <strain evidence="2">MO-923</strain>
    </source>
</reference>
<dbReference type="EMBL" id="BPWL01000001">
    <property type="protein sequence ID" value="GJJ05926.1"/>
    <property type="molecule type" value="Genomic_DNA"/>
</dbReference>
<dbReference type="AlphaFoldDB" id="A0AAV4ZW75"/>
<evidence type="ECO:0000256" key="1">
    <source>
        <dbReference type="SAM" id="MobiDB-lite"/>
    </source>
</evidence>
<accession>A0AAV4ZW75</accession>
<feature type="compositionally biased region" description="Basic and acidic residues" evidence="1">
    <location>
        <begin position="255"/>
        <end position="269"/>
    </location>
</feature>
<protein>
    <recommendedName>
        <fullName evidence="4">HNH nuclease domain-containing protein</fullName>
    </recommendedName>
</protein>
<feature type="region of interest" description="Disordered" evidence="1">
    <location>
        <begin position="255"/>
        <end position="292"/>
    </location>
</feature>
<gene>
    <name evidence="2" type="ORF">Clacol_000113</name>
</gene>
<keyword evidence="3" id="KW-1185">Reference proteome</keyword>
<evidence type="ECO:0000313" key="2">
    <source>
        <dbReference type="EMBL" id="GJJ05926.1"/>
    </source>
</evidence>
<comment type="caution">
    <text evidence="2">The sequence shown here is derived from an EMBL/GenBank/DDBJ whole genome shotgun (WGS) entry which is preliminary data.</text>
</comment>
<evidence type="ECO:0008006" key="4">
    <source>
        <dbReference type="Google" id="ProtNLM"/>
    </source>
</evidence>
<organism evidence="2 3">
    <name type="scientific">Clathrus columnatus</name>
    <dbReference type="NCBI Taxonomy" id="1419009"/>
    <lineage>
        <taxon>Eukaryota</taxon>
        <taxon>Fungi</taxon>
        <taxon>Dikarya</taxon>
        <taxon>Basidiomycota</taxon>
        <taxon>Agaricomycotina</taxon>
        <taxon>Agaricomycetes</taxon>
        <taxon>Phallomycetidae</taxon>
        <taxon>Phallales</taxon>
        <taxon>Clathraceae</taxon>
        <taxon>Clathrus</taxon>
    </lineage>
</organism>
<name>A0AAV4ZW75_9AGAM</name>
<evidence type="ECO:0000313" key="3">
    <source>
        <dbReference type="Proteomes" id="UP001050691"/>
    </source>
</evidence>